<keyword evidence="1" id="KW-0732">Signal</keyword>
<accession>A0A1A9WLQ3</accession>
<dbReference type="AlphaFoldDB" id="A0A1A9WLQ3"/>
<reference evidence="3" key="1">
    <citation type="submission" date="2014-03" db="EMBL/GenBank/DDBJ databases">
        <authorList>
            <person name="Aksoy S."/>
            <person name="Warren W."/>
            <person name="Wilson R.K."/>
        </authorList>
    </citation>
    <scope>NUCLEOTIDE SEQUENCE [LARGE SCALE GENOMIC DNA]</scope>
    <source>
        <strain evidence="3">IAEA</strain>
    </source>
</reference>
<sequence length="277" mass="32644">MFLAKTKCVSLCLPFISNLFLQASKRCYITKDCPSDDEQPKCDTLDKEICKKEILELNERIFHPVKDDVIMWKWPECSNNVCPTAPIRMDELYYKMSDKRNRRYRQTWASCPQPRVQQIQCRPLLVLPEMGLRPRKRQSACRFARPIKGLLPCRLLPKPLCNLCPKGRTDCRQQHKKSSTKRKKEPNPYPCYAECDRFERDSTRKIECKCLNRHAICEMWEKFRQRLTFVKDNPDKFALTPQSIGFYSMPKESIQVQSVQKTYADFGNSSKGHFIDK</sequence>
<protein>
    <submittedName>
        <fullName evidence="2">Uncharacterized protein</fullName>
    </submittedName>
</protein>
<name>A0A1A9WLQ3_9MUSC</name>
<dbReference type="PANTHER" id="PTHR20977">
    <property type="entry name" value="AT13385P-RELATED"/>
    <property type="match status" value="1"/>
</dbReference>
<dbReference type="VEuPathDB" id="VectorBase:GBRI024169"/>
<dbReference type="PANTHER" id="PTHR20977:SF0">
    <property type="entry name" value="AT13385P-RELATED"/>
    <property type="match status" value="1"/>
</dbReference>
<dbReference type="SMART" id="SM00689">
    <property type="entry name" value="DM6"/>
    <property type="match status" value="1"/>
</dbReference>
<evidence type="ECO:0000313" key="2">
    <source>
        <dbReference type="EnsemblMetazoa" id="GBRI024169-PA"/>
    </source>
</evidence>
<keyword evidence="3" id="KW-1185">Reference proteome</keyword>
<evidence type="ECO:0000313" key="3">
    <source>
        <dbReference type="Proteomes" id="UP000091820"/>
    </source>
</evidence>
<dbReference type="Proteomes" id="UP000091820">
    <property type="component" value="Unassembled WGS sequence"/>
</dbReference>
<evidence type="ECO:0000256" key="1">
    <source>
        <dbReference type="SAM" id="SignalP"/>
    </source>
</evidence>
<dbReference type="EnsemblMetazoa" id="GBRI024169-RA">
    <property type="protein sequence ID" value="GBRI024169-PA"/>
    <property type="gene ID" value="GBRI024169"/>
</dbReference>
<feature type="chain" id="PRO_5008400451" evidence="1">
    <location>
        <begin position="24"/>
        <end position="277"/>
    </location>
</feature>
<dbReference type="InterPro" id="IPR006611">
    <property type="entry name" value="DUF1431_DROsp"/>
</dbReference>
<dbReference type="Pfam" id="PF07248">
    <property type="entry name" value="DUF1431"/>
    <property type="match status" value="1"/>
</dbReference>
<feature type="signal peptide" evidence="1">
    <location>
        <begin position="1"/>
        <end position="23"/>
    </location>
</feature>
<reference evidence="2" key="2">
    <citation type="submission" date="2020-05" db="UniProtKB">
        <authorList>
            <consortium name="EnsemblMetazoa"/>
        </authorList>
    </citation>
    <scope>IDENTIFICATION</scope>
    <source>
        <strain evidence="2">IAEA</strain>
    </source>
</reference>
<organism evidence="2 3">
    <name type="scientific">Glossina brevipalpis</name>
    <dbReference type="NCBI Taxonomy" id="37001"/>
    <lineage>
        <taxon>Eukaryota</taxon>
        <taxon>Metazoa</taxon>
        <taxon>Ecdysozoa</taxon>
        <taxon>Arthropoda</taxon>
        <taxon>Hexapoda</taxon>
        <taxon>Insecta</taxon>
        <taxon>Pterygota</taxon>
        <taxon>Neoptera</taxon>
        <taxon>Endopterygota</taxon>
        <taxon>Diptera</taxon>
        <taxon>Brachycera</taxon>
        <taxon>Muscomorpha</taxon>
        <taxon>Hippoboscoidea</taxon>
        <taxon>Glossinidae</taxon>
        <taxon>Glossina</taxon>
    </lineage>
</organism>
<proteinExistence type="predicted"/>